<sequence>MTNGPLYGLVAWPCPELDGWLRALQARLNVRAYGEPHLNLRAPFPADVPEETLVHDLRALLSGVPAFEVHVSGWRYFPGIVFLECTLGPDLAALHDHVLALPSAPPQPYDQKAYIPHLTLALGVLPWAQPTLEATLAPLVPPVQHFEVSALSLTVEAGGEVREVHTFPLTAPTPHPH</sequence>
<dbReference type="RefSeq" id="WP_188960846.1">
    <property type="nucleotide sequence ID" value="NZ_BMOE01000001.1"/>
</dbReference>
<dbReference type="Gene3D" id="3.90.1140.10">
    <property type="entry name" value="Cyclic phosphodiesterase"/>
    <property type="match status" value="1"/>
</dbReference>
<keyword evidence="2" id="KW-1185">Reference proteome</keyword>
<evidence type="ECO:0000313" key="1">
    <source>
        <dbReference type="EMBL" id="GGJ65990.1"/>
    </source>
</evidence>
<keyword evidence="1" id="KW-0436">Ligase</keyword>
<dbReference type="SUPFAM" id="SSF55144">
    <property type="entry name" value="LigT-like"/>
    <property type="match status" value="1"/>
</dbReference>
<gene>
    <name evidence="1" type="ORF">GCM10008939_07540</name>
</gene>
<evidence type="ECO:0000313" key="2">
    <source>
        <dbReference type="Proteomes" id="UP000635726"/>
    </source>
</evidence>
<dbReference type="GO" id="GO:0016874">
    <property type="term" value="F:ligase activity"/>
    <property type="evidence" value="ECO:0007669"/>
    <property type="project" value="UniProtKB-KW"/>
</dbReference>
<dbReference type="PANTHER" id="PTHR40037">
    <property type="entry name" value="PHOSPHOESTERASE YJCG-RELATED"/>
    <property type="match status" value="1"/>
</dbReference>
<dbReference type="EMBL" id="BMOE01000001">
    <property type="protein sequence ID" value="GGJ65990.1"/>
    <property type="molecule type" value="Genomic_DNA"/>
</dbReference>
<dbReference type="AlphaFoldDB" id="A0A917P7W6"/>
<proteinExistence type="predicted"/>
<dbReference type="PANTHER" id="PTHR40037:SF1">
    <property type="entry name" value="PHOSPHOESTERASE SAOUHSC_00951-RELATED"/>
    <property type="match status" value="1"/>
</dbReference>
<protein>
    <submittedName>
        <fullName evidence="1">2'-5' RNA ligase</fullName>
    </submittedName>
</protein>
<accession>A0A917P7W6</accession>
<reference evidence="1" key="1">
    <citation type="journal article" date="2014" name="Int. J. Syst. Evol. Microbiol.">
        <title>Complete genome sequence of Corynebacterium casei LMG S-19264T (=DSM 44701T), isolated from a smear-ripened cheese.</title>
        <authorList>
            <consortium name="US DOE Joint Genome Institute (JGI-PGF)"/>
            <person name="Walter F."/>
            <person name="Albersmeier A."/>
            <person name="Kalinowski J."/>
            <person name="Ruckert C."/>
        </authorList>
    </citation>
    <scope>NUCLEOTIDE SEQUENCE</scope>
    <source>
        <strain evidence="1">JCM 14371</strain>
    </source>
</reference>
<reference evidence="1" key="2">
    <citation type="submission" date="2020-09" db="EMBL/GenBank/DDBJ databases">
        <authorList>
            <person name="Sun Q."/>
            <person name="Ohkuma M."/>
        </authorList>
    </citation>
    <scope>NUCLEOTIDE SEQUENCE</scope>
    <source>
        <strain evidence="1">JCM 14371</strain>
    </source>
</reference>
<name>A0A917P7W6_9DEIO</name>
<dbReference type="Pfam" id="PF13563">
    <property type="entry name" value="2_5_RNA_ligase2"/>
    <property type="match status" value="1"/>
</dbReference>
<dbReference type="InterPro" id="IPR050580">
    <property type="entry name" value="2H_phosphoesterase_YjcG-like"/>
</dbReference>
<comment type="caution">
    <text evidence="1">The sequence shown here is derived from an EMBL/GenBank/DDBJ whole genome shotgun (WGS) entry which is preliminary data.</text>
</comment>
<organism evidence="1 2">
    <name type="scientific">Deinococcus aquiradiocola</name>
    <dbReference type="NCBI Taxonomy" id="393059"/>
    <lineage>
        <taxon>Bacteria</taxon>
        <taxon>Thermotogati</taxon>
        <taxon>Deinococcota</taxon>
        <taxon>Deinococci</taxon>
        <taxon>Deinococcales</taxon>
        <taxon>Deinococcaceae</taxon>
        <taxon>Deinococcus</taxon>
    </lineage>
</organism>
<dbReference type="InterPro" id="IPR009097">
    <property type="entry name" value="Cyclic_Pdiesterase"/>
</dbReference>
<dbReference type="Proteomes" id="UP000635726">
    <property type="component" value="Unassembled WGS sequence"/>
</dbReference>